<dbReference type="InterPro" id="IPR021109">
    <property type="entry name" value="Peptidase_aspartic_dom_sf"/>
</dbReference>
<protein>
    <submittedName>
        <fullName evidence="2">TIGR02281 family clan AA aspartic protease</fullName>
        <ecNumber evidence="2">3.4.23.-</ecNumber>
    </submittedName>
</protein>
<keyword evidence="1" id="KW-0732">Signal</keyword>
<dbReference type="Gene3D" id="2.40.70.10">
    <property type="entry name" value="Acid Proteases"/>
    <property type="match status" value="1"/>
</dbReference>
<accession>A0A7W2TTF1</accession>
<name>A0A7W2TTF1_9GAMM</name>
<dbReference type="EC" id="3.4.23.-" evidence="2"/>
<dbReference type="RefSeq" id="WP_182168414.1">
    <property type="nucleotide sequence ID" value="NZ_JACFXU010000008.1"/>
</dbReference>
<dbReference type="NCBIfam" id="TIGR02281">
    <property type="entry name" value="clan_AA_DTGA"/>
    <property type="match status" value="1"/>
</dbReference>
<dbReference type="CDD" id="cd05483">
    <property type="entry name" value="retropepsin_like_bacteria"/>
    <property type="match status" value="1"/>
</dbReference>
<evidence type="ECO:0000256" key="1">
    <source>
        <dbReference type="SAM" id="SignalP"/>
    </source>
</evidence>
<dbReference type="SUPFAM" id="SSF50630">
    <property type="entry name" value="Acid proteases"/>
    <property type="match status" value="1"/>
</dbReference>
<keyword evidence="3" id="KW-1185">Reference proteome</keyword>
<dbReference type="GO" id="GO:0006508">
    <property type="term" value="P:proteolysis"/>
    <property type="evidence" value="ECO:0007669"/>
    <property type="project" value="UniProtKB-KW"/>
</dbReference>
<comment type="caution">
    <text evidence="2">The sequence shown here is derived from an EMBL/GenBank/DDBJ whole genome shotgun (WGS) entry which is preliminary data.</text>
</comment>
<proteinExistence type="predicted"/>
<reference evidence="2 3" key="1">
    <citation type="submission" date="2020-07" db="EMBL/GenBank/DDBJ databases">
        <title>Halieaceae bacterium, F7430, whole genome shotgun sequencing project.</title>
        <authorList>
            <person name="Jiang S."/>
            <person name="Liu Z.W."/>
            <person name="Du Z.J."/>
        </authorList>
    </citation>
    <scope>NUCLEOTIDE SEQUENCE [LARGE SCALE GENOMIC DNA]</scope>
    <source>
        <strain evidence="2 3">F7430</strain>
    </source>
</reference>
<feature type="chain" id="PRO_5030870936" evidence="1">
    <location>
        <begin position="21"/>
        <end position="213"/>
    </location>
</feature>
<dbReference type="InterPro" id="IPR011969">
    <property type="entry name" value="Clan_AA_Asp_peptidase_C"/>
</dbReference>
<dbReference type="InterPro" id="IPR001969">
    <property type="entry name" value="Aspartic_peptidase_AS"/>
</dbReference>
<gene>
    <name evidence="2" type="ORF">H2508_00270</name>
</gene>
<keyword evidence="2" id="KW-0645">Protease</keyword>
<feature type="signal peptide" evidence="1">
    <location>
        <begin position="1"/>
        <end position="20"/>
    </location>
</feature>
<dbReference type="GO" id="GO:0004190">
    <property type="term" value="F:aspartic-type endopeptidase activity"/>
    <property type="evidence" value="ECO:0007669"/>
    <property type="project" value="InterPro"/>
</dbReference>
<dbReference type="InterPro" id="IPR034122">
    <property type="entry name" value="Retropepsin-like_bacterial"/>
</dbReference>
<sequence length="213" mass="22756">MRYIAALLMVLALVTPPVFAGGPQVVVEALLPNTAVMQVNGARITLRAGQSRAGVSLISANSRQAIVEINGKRQTLKLHQRISASYSAPELRQVEVPRDAAMQYRTTAAINGRAVQVLVDTGANVVAMNAGHAAALGIDYRAGQEAQLETAGSLIKAWSVSLQSVDVGGIRVDNVRASITEGDFPSTILLGMTYLQHVQMQEKNGVLLLSREW</sequence>
<dbReference type="Proteomes" id="UP000539350">
    <property type="component" value="Unassembled WGS sequence"/>
</dbReference>
<organism evidence="2 3">
    <name type="scientific">Sediminihaliea albiluteola</name>
    <dbReference type="NCBI Taxonomy" id="2758564"/>
    <lineage>
        <taxon>Bacteria</taxon>
        <taxon>Pseudomonadati</taxon>
        <taxon>Pseudomonadota</taxon>
        <taxon>Gammaproteobacteria</taxon>
        <taxon>Cellvibrionales</taxon>
        <taxon>Halieaceae</taxon>
        <taxon>Sediminihaliea</taxon>
    </lineage>
</organism>
<evidence type="ECO:0000313" key="2">
    <source>
        <dbReference type="EMBL" id="MBA6411553.1"/>
    </source>
</evidence>
<dbReference type="PROSITE" id="PS00141">
    <property type="entry name" value="ASP_PROTEASE"/>
    <property type="match status" value="1"/>
</dbReference>
<dbReference type="Pfam" id="PF13975">
    <property type="entry name" value="gag-asp_proteas"/>
    <property type="match status" value="1"/>
</dbReference>
<keyword evidence="2" id="KW-0378">Hydrolase</keyword>
<dbReference type="EMBL" id="JACFXU010000008">
    <property type="protein sequence ID" value="MBA6411553.1"/>
    <property type="molecule type" value="Genomic_DNA"/>
</dbReference>
<dbReference type="AlphaFoldDB" id="A0A7W2TTF1"/>
<evidence type="ECO:0000313" key="3">
    <source>
        <dbReference type="Proteomes" id="UP000539350"/>
    </source>
</evidence>